<feature type="transmembrane region" description="Helical" evidence="1">
    <location>
        <begin position="139"/>
        <end position="159"/>
    </location>
</feature>
<name>A0ABW1LJB9_9ACTN</name>
<feature type="transmembrane region" description="Helical" evidence="1">
    <location>
        <begin position="97"/>
        <end position="119"/>
    </location>
</feature>
<evidence type="ECO:0000256" key="1">
    <source>
        <dbReference type="SAM" id="Phobius"/>
    </source>
</evidence>
<keyword evidence="1" id="KW-1133">Transmembrane helix</keyword>
<dbReference type="RefSeq" id="WP_379153014.1">
    <property type="nucleotide sequence ID" value="NZ_JBHSRJ010000004.1"/>
</dbReference>
<evidence type="ECO:0000313" key="3">
    <source>
        <dbReference type="Proteomes" id="UP001596135"/>
    </source>
</evidence>
<reference evidence="3" key="1">
    <citation type="journal article" date="2019" name="Int. J. Syst. Evol. Microbiol.">
        <title>The Global Catalogue of Microorganisms (GCM) 10K type strain sequencing project: providing services to taxonomists for standard genome sequencing and annotation.</title>
        <authorList>
            <consortium name="The Broad Institute Genomics Platform"/>
            <consortium name="The Broad Institute Genome Sequencing Center for Infectious Disease"/>
            <person name="Wu L."/>
            <person name="Ma J."/>
        </authorList>
    </citation>
    <scope>NUCLEOTIDE SEQUENCE [LARGE SCALE GENOMIC DNA]</scope>
    <source>
        <strain evidence="3">CCUG 54522</strain>
    </source>
</reference>
<sequence length="217" mass="21865">MNSSSRTWALVGAAAGLAGVVGIQASLQIDAVYSTSYAGDADLIADRLGDFVPQLITLHLAMTGAAVLLVVFAAGLRRRLGAQAPAGSLLPDVAAGGLLLTAVAGLMGAGFTTEIVFGVSDPDTLDPEFAAVVGHWVGTVPWLWVGSGLTGLAVAVAALRHAAAPTWLGWVGVVLGGVTLLVGLSPLQYMAGFSGPVLVLVLGLGFALGDRRRPTDA</sequence>
<accession>A0ABW1LJB9</accession>
<keyword evidence="3" id="KW-1185">Reference proteome</keyword>
<dbReference type="Proteomes" id="UP001596135">
    <property type="component" value="Unassembled WGS sequence"/>
</dbReference>
<protein>
    <recommendedName>
        <fullName evidence="4">DUF4386 family protein</fullName>
    </recommendedName>
</protein>
<feature type="transmembrane region" description="Helical" evidence="1">
    <location>
        <begin position="56"/>
        <end position="76"/>
    </location>
</feature>
<comment type="caution">
    <text evidence="2">The sequence shown here is derived from an EMBL/GenBank/DDBJ whole genome shotgun (WGS) entry which is preliminary data.</text>
</comment>
<organism evidence="2 3">
    <name type="scientific">Nocardioides hankookensis</name>
    <dbReference type="NCBI Taxonomy" id="443157"/>
    <lineage>
        <taxon>Bacteria</taxon>
        <taxon>Bacillati</taxon>
        <taxon>Actinomycetota</taxon>
        <taxon>Actinomycetes</taxon>
        <taxon>Propionibacteriales</taxon>
        <taxon>Nocardioidaceae</taxon>
        <taxon>Nocardioides</taxon>
    </lineage>
</organism>
<proteinExistence type="predicted"/>
<evidence type="ECO:0008006" key="4">
    <source>
        <dbReference type="Google" id="ProtNLM"/>
    </source>
</evidence>
<gene>
    <name evidence="2" type="ORF">ACFPYL_08810</name>
</gene>
<feature type="transmembrane region" description="Helical" evidence="1">
    <location>
        <begin position="190"/>
        <end position="209"/>
    </location>
</feature>
<keyword evidence="1" id="KW-0472">Membrane</keyword>
<keyword evidence="1" id="KW-0812">Transmembrane</keyword>
<feature type="transmembrane region" description="Helical" evidence="1">
    <location>
        <begin position="166"/>
        <end position="184"/>
    </location>
</feature>
<evidence type="ECO:0000313" key="2">
    <source>
        <dbReference type="EMBL" id="MFC6043173.1"/>
    </source>
</evidence>
<dbReference type="EMBL" id="JBHSRJ010000004">
    <property type="protein sequence ID" value="MFC6043173.1"/>
    <property type="molecule type" value="Genomic_DNA"/>
</dbReference>